<keyword evidence="3 17" id="KW-0813">Transport</keyword>
<evidence type="ECO:0000256" key="9">
    <source>
        <dbReference type="ARBA" id="ARBA00022982"/>
    </source>
</evidence>
<keyword evidence="20" id="KW-0732">Signal</keyword>
<evidence type="ECO:0000259" key="22">
    <source>
        <dbReference type="PROSITE" id="PS50999"/>
    </source>
</evidence>
<evidence type="ECO:0000256" key="6">
    <source>
        <dbReference type="ARBA" id="ARBA00022692"/>
    </source>
</evidence>
<feature type="transmembrane region" description="Helical" evidence="19">
    <location>
        <begin position="45"/>
        <end position="69"/>
    </location>
</feature>
<dbReference type="PROSITE" id="PS50857">
    <property type="entry name" value="COX2_CUA"/>
    <property type="match status" value="1"/>
</dbReference>
<keyword evidence="10 19" id="KW-1133">Transmembrane helix</keyword>
<name>A0AAW8B7P9_9GAMM</name>
<dbReference type="PROSITE" id="PS51007">
    <property type="entry name" value="CYTC"/>
    <property type="match status" value="1"/>
</dbReference>
<evidence type="ECO:0000256" key="20">
    <source>
        <dbReference type="SAM" id="SignalP"/>
    </source>
</evidence>
<evidence type="ECO:0000256" key="7">
    <source>
        <dbReference type="ARBA" id="ARBA00022723"/>
    </source>
</evidence>
<sequence length="376" mass="41261">MLFALVFAPVMSLAFMGKALAEDAQRWAVNMPKGVTPVSNAIYDIHMIIFWICVVIGVGVFAVMFYSMFAHRKSKGAVAANFHENTTAEIVWTVIPALLLIVMAVPATTALLDVYDTTEAEMDIKITGYQWKWQYEYLGEDVAFMSELTTPEEEIYNTAPKSQYYLQEVSQALVLPAKTKVRFLITAKDVIHSWWVVDLGVKKDAIPGLVNETWAYIEEPGIYRGECAELCGKGHAFMPIVVNVLPKEEYNAWLAKKKEEVAAERELAKKTFTLDELMAQGEAAYNRSCASCHGSNGEGIPGVFPGLKGSAIATGDVAAHLDIVVNGKAGTAMQAFGGQLSEVDLAAIITYERNAWGNSTGDLVQPLDVLKFKQGQ</sequence>
<evidence type="ECO:0000259" key="21">
    <source>
        <dbReference type="PROSITE" id="PS50857"/>
    </source>
</evidence>
<evidence type="ECO:0000256" key="15">
    <source>
        <dbReference type="ARBA" id="ARBA00047816"/>
    </source>
</evidence>
<feature type="domain" description="Cytochrome oxidase subunit II copper A binding" evidence="21">
    <location>
        <begin position="119"/>
        <end position="256"/>
    </location>
</feature>
<dbReference type="InterPro" id="IPR011759">
    <property type="entry name" value="Cyt_c_oxidase_su2_TM_dom"/>
</dbReference>
<comment type="catalytic activity">
    <reaction evidence="15 18">
        <text>4 Fe(II)-[cytochrome c] + O2 + 8 H(+)(in) = 4 Fe(III)-[cytochrome c] + 2 H2O + 4 H(+)(out)</text>
        <dbReference type="Rhea" id="RHEA:11436"/>
        <dbReference type="Rhea" id="RHEA-COMP:10350"/>
        <dbReference type="Rhea" id="RHEA-COMP:14399"/>
        <dbReference type="ChEBI" id="CHEBI:15377"/>
        <dbReference type="ChEBI" id="CHEBI:15378"/>
        <dbReference type="ChEBI" id="CHEBI:15379"/>
        <dbReference type="ChEBI" id="CHEBI:29033"/>
        <dbReference type="ChEBI" id="CHEBI:29034"/>
        <dbReference type="EC" id="7.1.1.9"/>
    </reaction>
</comment>
<dbReference type="GO" id="GO:0016491">
    <property type="term" value="F:oxidoreductase activity"/>
    <property type="evidence" value="ECO:0007669"/>
    <property type="project" value="InterPro"/>
</dbReference>
<evidence type="ECO:0000256" key="13">
    <source>
        <dbReference type="ARBA" id="ARBA00023136"/>
    </source>
</evidence>
<dbReference type="GO" id="GO:0042773">
    <property type="term" value="P:ATP synthesis coupled electron transport"/>
    <property type="evidence" value="ECO:0007669"/>
    <property type="project" value="TreeGrafter"/>
</dbReference>
<evidence type="ECO:0000256" key="8">
    <source>
        <dbReference type="ARBA" id="ARBA00022967"/>
    </source>
</evidence>
<evidence type="ECO:0000256" key="19">
    <source>
        <dbReference type="SAM" id="Phobius"/>
    </source>
</evidence>
<dbReference type="GO" id="GO:0004129">
    <property type="term" value="F:cytochrome-c oxidase activity"/>
    <property type="evidence" value="ECO:0007669"/>
    <property type="project" value="UniProtKB-EC"/>
</dbReference>
<dbReference type="InterPro" id="IPR008972">
    <property type="entry name" value="Cupredoxin"/>
</dbReference>
<dbReference type="Pfam" id="PF02790">
    <property type="entry name" value="COX2_TM"/>
    <property type="match status" value="1"/>
</dbReference>
<evidence type="ECO:0000256" key="16">
    <source>
        <dbReference type="PROSITE-ProRule" id="PRU00433"/>
    </source>
</evidence>
<dbReference type="Gene3D" id="2.60.40.420">
    <property type="entry name" value="Cupredoxins - blue copper proteins"/>
    <property type="match status" value="1"/>
</dbReference>
<evidence type="ECO:0000256" key="17">
    <source>
        <dbReference type="RuleBase" id="RU000456"/>
    </source>
</evidence>
<dbReference type="GO" id="GO:0020037">
    <property type="term" value="F:heme binding"/>
    <property type="evidence" value="ECO:0007669"/>
    <property type="project" value="InterPro"/>
</dbReference>
<evidence type="ECO:0000256" key="14">
    <source>
        <dbReference type="ARBA" id="ARBA00024688"/>
    </source>
</evidence>
<dbReference type="InterPro" id="IPR001505">
    <property type="entry name" value="Copper_CuA"/>
</dbReference>
<keyword evidence="5 17" id="KW-0679">Respiratory chain</keyword>
<dbReference type="SUPFAM" id="SSF49503">
    <property type="entry name" value="Cupredoxins"/>
    <property type="match status" value="1"/>
</dbReference>
<accession>A0AAW8B7P9</accession>
<dbReference type="PANTHER" id="PTHR22888">
    <property type="entry name" value="CYTOCHROME C OXIDASE, SUBUNIT II"/>
    <property type="match status" value="1"/>
</dbReference>
<dbReference type="Gene3D" id="1.10.287.90">
    <property type="match status" value="1"/>
</dbReference>
<keyword evidence="7 16" id="KW-0479">Metal-binding</keyword>
<feature type="chain" id="PRO_5043790507" description="Cytochrome c oxidase subunit 2" evidence="20">
    <location>
        <begin position="22"/>
        <end position="376"/>
    </location>
</feature>
<dbReference type="InterPro" id="IPR009056">
    <property type="entry name" value="Cyt_c-like_dom"/>
</dbReference>
<keyword evidence="9 17" id="KW-0249">Electron transport</keyword>
<keyword evidence="4 16" id="KW-0349">Heme</keyword>
<keyword evidence="6 17" id="KW-0812">Transmembrane</keyword>
<evidence type="ECO:0000256" key="5">
    <source>
        <dbReference type="ARBA" id="ARBA00022660"/>
    </source>
</evidence>
<evidence type="ECO:0000256" key="4">
    <source>
        <dbReference type="ARBA" id="ARBA00022617"/>
    </source>
</evidence>
<evidence type="ECO:0000256" key="18">
    <source>
        <dbReference type="RuleBase" id="RU004024"/>
    </source>
</evidence>
<keyword evidence="25" id="KW-1185">Reference proteome</keyword>
<evidence type="ECO:0000256" key="2">
    <source>
        <dbReference type="ARBA" id="ARBA00007866"/>
    </source>
</evidence>
<evidence type="ECO:0000256" key="12">
    <source>
        <dbReference type="ARBA" id="ARBA00023008"/>
    </source>
</evidence>
<evidence type="ECO:0000313" key="25">
    <source>
        <dbReference type="Proteomes" id="UP001178354"/>
    </source>
</evidence>
<reference evidence="24" key="1">
    <citation type="journal article" date="2010" name="Int. J. Syst. Evol. Microbiol.">
        <title>Porticoccus litoralis gen. nov., sp. nov., a gammaproteobacterium isolated from the Yellow Sea.</title>
        <authorList>
            <person name="Oh H.M."/>
            <person name="Kim H."/>
            <person name="Kim K.M."/>
            <person name="Min G.S."/>
            <person name="Cho J.C."/>
        </authorList>
    </citation>
    <scope>NUCLEOTIDE SEQUENCE</scope>
    <source>
        <strain evidence="24">DSM 25064</strain>
    </source>
</reference>
<dbReference type="PANTHER" id="PTHR22888:SF9">
    <property type="entry name" value="CYTOCHROME C OXIDASE SUBUNIT 2"/>
    <property type="match status" value="1"/>
</dbReference>
<dbReference type="RefSeq" id="WP_305170376.1">
    <property type="nucleotide sequence ID" value="NZ_JAUUUU010000003.1"/>
</dbReference>
<evidence type="ECO:0000256" key="1">
    <source>
        <dbReference type="ARBA" id="ARBA00004141"/>
    </source>
</evidence>
<evidence type="ECO:0000259" key="23">
    <source>
        <dbReference type="PROSITE" id="PS51007"/>
    </source>
</evidence>
<dbReference type="InterPro" id="IPR036257">
    <property type="entry name" value="Cyt_c_oxidase_su2_TM_sf"/>
</dbReference>
<dbReference type="Pfam" id="PF13442">
    <property type="entry name" value="Cytochrome_CBB3"/>
    <property type="match status" value="1"/>
</dbReference>
<comment type="function">
    <text evidence="14 18">Subunits I and II form the functional core of the enzyme complex. Electrons originating in cytochrome c are transferred via heme a and Cu(A) to the binuclear center formed by heme a3 and Cu(B).</text>
</comment>
<dbReference type="GO" id="GO:0005507">
    <property type="term" value="F:copper ion binding"/>
    <property type="evidence" value="ECO:0007669"/>
    <property type="project" value="InterPro"/>
</dbReference>
<keyword evidence="12 18" id="KW-0186">Copper</keyword>
<comment type="cofactor">
    <cofactor evidence="18">
        <name>Cu cation</name>
        <dbReference type="ChEBI" id="CHEBI:23378"/>
    </cofactor>
    <text evidence="18">Binds a copper A center.</text>
</comment>
<proteinExistence type="inferred from homology"/>
<feature type="transmembrane region" description="Helical" evidence="19">
    <location>
        <begin position="90"/>
        <end position="112"/>
    </location>
</feature>
<keyword evidence="13 19" id="KW-0472">Membrane</keyword>
<feature type="domain" description="Cytochrome oxidase subunit II transmembrane region profile" evidence="22">
    <location>
        <begin position="23"/>
        <end position="118"/>
    </location>
</feature>
<dbReference type="EMBL" id="JAUUUU010000003">
    <property type="protein sequence ID" value="MDP1520798.1"/>
    <property type="molecule type" value="Genomic_DNA"/>
</dbReference>
<comment type="similarity">
    <text evidence="2 17">Belongs to the cytochrome c oxidase subunit 2 family.</text>
</comment>
<keyword evidence="8" id="KW-1278">Translocase</keyword>
<comment type="subcellular location">
    <subcellularLocation>
        <location evidence="17">Cell membrane</location>
        <topology evidence="17">Multi-pass membrane protein</topology>
    </subcellularLocation>
    <subcellularLocation>
        <location evidence="1">Membrane</location>
        <topology evidence="1">Multi-pass membrane protein</topology>
    </subcellularLocation>
</comment>
<dbReference type="EC" id="7.1.1.9" evidence="18"/>
<evidence type="ECO:0000256" key="11">
    <source>
        <dbReference type="ARBA" id="ARBA00023004"/>
    </source>
</evidence>
<dbReference type="GO" id="GO:0005886">
    <property type="term" value="C:plasma membrane"/>
    <property type="evidence" value="ECO:0007669"/>
    <property type="project" value="UniProtKB-SubCell"/>
</dbReference>
<dbReference type="Proteomes" id="UP001178354">
    <property type="component" value="Unassembled WGS sequence"/>
</dbReference>
<dbReference type="NCBIfam" id="TIGR02866">
    <property type="entry name" value="CoxB"/>
    <property type="match status" value="1"/>
</dbReference>
<evidence type="ECO:0000256" key="3">
    <source>
        <dbReference type="ARBA" id="ARBA00022448"/>
    </source>
</evidence>
<organism evidence="24 25">
    <name type="scientific">Porticoccus litoralis</name>
    <dbReference type="NCBI Taxonomy" id="434086"/>
    <lineage>
        <taxon>Bacteria</taxon>
        <taxon>Pseudomonadati</taxon>
        <taxon>Pseudomonadota</taxon>
        <taxon>Gammaproteobacteria</taxon>
        <taxon>Cellvibrionales</taxon>
        <taxon>Porticoccaceae</taxon>
        <taxon>Porticoccus</taxon>
    </lineage>
</organism>
<protein>
    <recommendedName>
        <fullName evidence="18">Cytochrome c oxidase subunit 2</fullName>
        <ecNumber evidence="18">7.1.1.9</ecNumber>
    </recommendedName>
</protein>
<dbReference type="SUPFAM" id="SSF46626">
    <property type="entry name" value="Cytochrome c"/>
    <property type="match status" value="1"/>
</dbReference>
<dbReference type="InterPro" id="IPR045187">
    <property type="entry name" value="CcO_II"/>
</dbReference>
<dbReference type="InterPro" id="IPR014222">
    <property type="entry name" value="Cyt_c_oxidase_su2"/>
</dbReference>
<dbReference type="AlphaFoldDB" id="A0AAW8B7P9"/>
<feature type="signal peptide" evidence="20">
    <location>
        <begin position="1"/>
        <end position="21"/>
    </location>
</feature>
<reference evidence="24" key="2">
    <citation type="submission" date="2023-08" db="EMBL/GenBank/DDBJ databases">
        <authorList>
            <person name="Luo J."/>
        </authorList>
    </citation>
    <scope>NUCLEOTIDE SEQUENCE</scope>
    <source>
        <strain evidence="24">DSM 25064</strain>
    </source>
</reference>
<keyword evidence="11 16" id="KW-0408">Iron</keyword>
<dbReference type="PRINTS" id="PR01166">
    <property type="entry name" value="CYCOXIDASEII"/>
</dbReference>
<comment type="caution">
    <text evidence="24">The sequence shown here is derived from an EMBL/GenBank/DDBJ whole genome shotgun (WGS) entry which is preliminary data.</text>
</comment>
<feature type="domain" description="Cytochrome c" evidence="23">
    <location>
        <begin position="276"/>
        <end position="356"/>
    </location>
</feature>
<gene>
    <name evidence="24" type="primary">coxB</name>
    <name evidence="24" type="ORF">Q8A57_07455</name>
</gene>
<dbReference type="PROSITE" id="PS00078">
    <property type="entry name" value="COX2"/>
    <property type="match status" value="1"/>
</dbReference>
<dbReference type="Pfam" id="PF00116">
    <property type="entry name" value="COX2"/>
    <property type="match status" value="1"/>
</dbReference>
<dbReference type="InterPro" id="IPR036909">
    <property type="entry name" value="Cyt_c-like_dom_sf"/>
</dbReference>
<dbReference type="InterPro" id="IPR002429">
    <property type="entry name" value="CcO_II-like_C"/>
</dbReference>
<evidence type="ECO:0000313" key="24">
    <source>
        <dbReference type="EMBL" id="MDP1520798.1"/>
    </source>
</evidence>
<dbReference type="Gene3D" id="1.10.760.10">
    <property type="entry name" value="Cytochrome c-like domain"/>
    <property type="match status" value="1"/>
</dbReference>
<dbReference type="PROSITE" id="PS50999">
    <property type="entry name" value="COX2_TM"/>
    <property type="match status" value="1"/>
</dbReference>
<evidence type="ECO:0000256" key="10">
    <source>
        <dbReference type="ARBA" id="ARBA00022989"/>
    </source>
</evidence>
<dbReference type="SUPFAM" id="SSF81464">
    <property type="entry name" value="Cytochrome c oxidase subunit II-like, transmembrane region"/>
    <property type="match status" value="1"/>
</dbReference>